<dbReference type="AlphaFoldDB" id="A0A2S4L4L0"/>
<protein>
    <submittedName>
        <fullName evidence="2">Uncharacterized protein</fullName>
    </submittedName>
</protein>
<sequence>MKLTRQQYEKQALNADIRAAWLQKRNEQAVDCVPLCTNICTAKGTGEQRCPKSLCTARLDALASTTSIVMSYNTKLRPPRSVSYYTAVPNVISIQPILRQSVSHVPAENLPLKCKLKTAALCTEPTKSSRPPSPTRSSASLRSYEVLVSIAVGCRLALSLRLRALLLSSLLGLLFGLLLLSLAHLRDPCARRVDGLLG</sequence>
<keyword evidence="3" id="KW-1185">Reference proteome</keyword>
<feature type="transmembrane region" description="Helical" evidence="1">
    <location>
        <begin position="164"/>
        <end position="183"/>
    </location>
</feature>
<organism evidence="2 3">
    <name type="scientific">Tolypocladium paradoxum</name>
    <dbReference type="NCBI Taxonomy" id="94208"/>
    <lineage>
        <taxon>Eukaryota</taxon>
        <taxon>Fungi</taxon>
        <taxon>Dikarya</taxon>
        <taxon>Ascomycota</taxon>
        <taxon>Pezizomycotina</taxon>
        <taxon>Sordariomycetes</taxon>
        <taxon>Hypocreomycetidae</taxon>
        <taxon>Hypocreales</taxon>
        <taxon>Ophiocordycipitaceae</taxon>
        <taxon>Tolypocladium</taxon>
    </lineage>
</organism>
<evidence type="ECO:0000256" key="1">
    <source>
        <dbReference type="SAM" id="Phobius"/>
    </source>
</evidence>
<dbReference type="OrthoDB" id="10632384at2759"/>
<feature type="non-terminal residue" evidence="2">
    <location>
        <position position="198"/>
    </location>
</feature>
<keyword evidence="1" id="KW-0812">Transmembrane</keyword>
<accession>A0A2S4L4L0</accession>
<keyword evidence="1" id="KW-0472">Membrane</keyword>
<keyword evidence="1" id="KW-1133">Transmembrane helix</keyword>
<comment type="caution">
    <text evidence="2">The sequence shown here is derived from an EMBL/GenBank/DDBJ whole genome shotgun (WGS) entry which is preliminary data.</text>
</comment>
<gene>
    <name evidence="2" type="ORF">TPAR_02452</name>
</gene>
<dbReference type="EMBL" id="PKSG01000253">
    <property type="protein sequence ID" value="POR37341.1"/>
    <property type="molecule type" value="Genomic_DNA"/>
</dbReference>
<proteinExistence type="predicted"/>
<evidence type="ECO:0000313" key="3">
    <source>
        <dbReference type="Proteomes" id="UP000237481"/>
    </source>
</evidence>
<reference evidence="2 3" key="1">
    <citation type="submission" date="2018-01" db="EMBL/GenBank/DDBJ databases">
        <title>Harnessing the power of phylogenomics to disentangle the directionality and signatures of interkingdom host jumping in the parasitic fungal genus Tolypocladium.</title>
        <authorList>
            <person name="Quandt C.A."/>
            <person name="Patterson W."/>
            <person name="Spatafora J.W."/>
        </authorList>
    </citation>
    <scope>NUCLEOTIDE SEQUENCE [LARGE SCALE GENOMIC DNA]</scope>
    <source>
        <strain evidence="2 3">NRBC 100945</strain>
    </source>
</reference>
<dbReference type="Proteomes" id="UP000237481">
    <property type="component" value="Unassembled WGS sequence"/>
</dbReference>
<evidence type="ECO:0000313" key="2">
    <source>
        <dbReference type="EMBL" id="POR37341.1"/>
    </source>
</evidence>
<name>A0A2S4L4L0_9HYPO</name>